<evidence type="ECO:0000256" key="4">
    <source>
        <dbReference type="ARBA" id="ARBA00022691"/>
    </source>
</evidence>
<dbReference type="UniPathway" id="UPA00148">
    <property type="reaction ID" value="UER00227"/>
</dbReference>
<dbReference type="NCBIfam" id="TIGR00312">
    <property type="entry name" value="cbiD"/>
    <property type="match status" value="1"/>
</dbReference>
<comment type="function">
    <text evidence="5">Catalyzes the methylation of C-1 in cobalt-precorrin-5B to form cobalt-precorrin-6A.</text>
</comment>
<gene>
    <name evidence="5" type="primary">cbiD</name>
    <name evidence="6" type="ORF">TDIS_1828</name>
</gene>
<dbReference type="RefSeq" id="WP_068671537.1">
    <property type="nucleotide sequence ID" value="NZ_LWLG01000016.1"/>
</dbReference>
<dbReference type="Pfam" id="PF01888">
    <property type="entry name" value="CbiD"/>
    <property type="match status" value="1"/>
</dbReference>
<keyword evidence="4 5" id="KW-0949">S-adenosyl-L-methionine</keyword>
<dbReference type="HAMAP" id="MF_00787">
    <property type="entry name" value="CbiD"/>
    <property type="match status" value="1"/>
</dbReference>
<evidence type="ECO:0000256" key="1">
    <source>
        <dbReference type="ARBA" id="ARBA00022573"/>
    </source>
</evidence>
<dbReference type="PANTHER" id="PTHR35863:SF1">
    <property type="entry name" value="COBALT-PRECORRIN-5B C(1)-METHYLTRANSFERASE"/>
    <property type="match status" value="1"/>
</dbReference>
<comment type="similarity">
    <text evidence="5">Belongs to the CbiD family.</text>
</comment>
<dbReference type="InterPro" id="IPR036074">
    <property type="entry name" value="CbiD_sf"/>
</dbReference>
<name>A0A179D2T1_9BACT</name>
<dbReference type="PANTHER" id="PTHR35863">
    <property type="entry name" value="COBALT-PRECORRIN-5B C(1)-METHYLTRANSFERASE"/>
    <property type="match status" value="1"/>
</dbReference>
<dbReference type="GO" id="GO:0043780">
    <property type="term" value="F:cobalt-precorrin-5B C1-methyltransferase activity"/>
    <property type="evidence" value="ECO:0007669"/>
    <property type="project" value="RHEA"/>
</dbReference>
<evidence type="ECO:0000313" key="7">
    <source>
        <dbReference type="Proteomes" id="UP000078390"/>
    </source>
</evidence>
<evidence type="ECO:0000256" key="3">
    <source>
        <dbReference type="ARBA" id="ARBA00022679"/>
    </source>
</evidence>
<comment type="caution">
    <text evidence="6">The sequence shown here is derived from an EMBL/GenBank/DDBJ whole genome shotgun (WGS) entry which is preliminary data.</text>
</comment>
<organism evidence="6 7">
    <name type="scientific">Thermosulfurimonas dismutans</name>
    <dbReference type="NCBI Taxonomy" id="999894"/>
    <lineage>
        <taxon>Bacteria</taxon>
        <taxon>Pseudomonadati</taxon>
        <taxon>Thermodesulfobacteriota</taxon>
        <taxon>Thermodesulfobacteria</taxon>
        <taxon>Thermodesulfobacteriales</taxon>
        <taxon>Thermodesulfobacteriaceae</taxon>
        <taxon>Thermosulfurimonas</taxon>
    </lineage>
</organism>
<keyword evidence="1 5" id="KW-0169">Cobalamin biosynthesis</keyword>
<accession>A0A179D2T1</accession>
<dbReference type="AlphaFoldDB" id="A0A179D2T1"/>
<dbReference type="OrthoDB" id="6439987at2"/>
<dbReference type="EMBL" id="LWLG01000016">
    <property type="protein sequence ID" value="OAQ20101.1"/>
    <property type="molecule type" value="Genomic_DNA"/>
</dbReference>
<proteinExistence type="inferred from homology"/>
<dbReference type="GO" id="GO:0019251">
    <property type="term" value="P:anaerobic cobalamin biosynthetic process"/>
    <property type="evidence" value="ECO:0007669"/>
    <property type="project" value="UniProtKB-UniRule"/>
</dbReference>
<dbReference type="PATRIC" id="fig|999894.6.peg.1828"/>
<evidence type="ECO:0000313" key="6">
    <source>
        <dbReference type="EMBL" id="OAQ20101.1"/>
    </source>
</evidence>
<reference evidence="6 7" key="1">
    <citation type="submission" date="2016-04" db="EMBL/GenBank/DDBJ databases">
        <title>Genome analysis of Thermosulfurimonas dismutans, the first thermophilic sulfur-disproportionating bacterium of the phylum Thermodesulfobacteria.</title>
        <authorList>
            <person name="Mardanov A.V."/>
            <person name="Beletsky A.V."/>
            <person name="Kadnikov V.V."/>
            <person name="Slobodkin A.I."/>
            <person name="Ravin N.V."/>
        </authorList>
    </citation>
    <scope>NUCLEOTIDE SEQUENCE [LARGE SCALE GENOMIC DNA]</scope>
    <source>
        <strain evidence="6 7">S95</strain>
    </source>
</reference>
<comment type="pathway">
    <text evidence="5">Cofactor biosynthesis; adenosylcobalamin biosynthesis; cob(II)yrinate a,c-diamide from sirohydrochlorin (anaerobic route): step 6/10.</text>
</comment>
<protein>
    <recommendedName>
        <fullName evidence="5">Cobalt-precorrin-5B C(1)-methyltransferase</fullName>
        <ecNumber evidence="5">2.1.1.195</ecNumber>
    </recommendedName>
    <alternativeName>
        <fullName evidence="5">Cobalt-precorrin-6A synthase</fullName>
    </alternativeName>
</protein>
<keyword evidence="3 5" id="KW-0808">Transferase</keyword>
<dbReference type="Gene3D" id="3.30.2110.10">
    <property type="entry name" value="CbiD-like"/>
    <property type="match status" value="1"/>
</dbReference>
<dbReference type="InterPro" id="IPR002748">
    <property type="entry name" value="CbiD"/>
</dbReference>
<comment type="catalytic activity">
    <reaction evidence="5">
        <text>Co-precorrin-5B + S-adenosyl-L-methionine = Co-precorrin-6A + S-adenosyl-L-homocysteine</text>
        <dbReference type="Rhea" id="RHEA:26285"/>
        <dbReference type="ChEBI" id="CHEBI:57856"/>
        <dbReference type="ChEBI" id="CHEBI:59789"/>
        <dbReference type="ChEBI" id="CHEBI:60063"/>
        <dbReference type="ChEBI" id="CHEBI:60064"/>
        <dbReference type="EC" id="2.1.1.195"/>
    </reaction>
</comment>
<dbReference type="Proteomes" id="UP000078390">
    <property type="component" value="Unassembled WGS sequence"/>
</dbReference>
<dbReference type="PIRSF" id="PIRSF026782">
    <property type="entry name" value="CbiD"/>
    <property type="match status" value="1"/>
</dbReference>
<evidence type="ECO:0000256" key="2">
    <source>
        <dbReference type="ARBA" id="ARBA00022603"/>
    </source>
</evidence>
<dbReference type="EC" id="2.1.1.195" evidence="5"/>
<dbReference type="STRING" id="999894.TDIS_1828"/>
<sequence length="367" mass="40294">MARRRLRTGYTTGTCAAAAAKAATLLIMGKEVREVEVTLPDESRHRLPIHRLEIEGDSATASVIKDAGDDPDITNRAEIVATVRILSENGNRMVLKGGPGVGVVTKPGLPVPVGEPAINPVPRKMIQQAVKEALSGKPLSLEITISVPHGEELAKKTLNPRLGILGGISILGTTGIVKPLSSEAWLATIEASLRVARAVGLSEAVLSFGRTSELAHMKRYGFPEEAYVLMGDFLEFTLKAAQREKFQRVHLVGQWAKLLKCALAYRNPPRISETYGFTTHVRHGAVRPEEALPLLLEAGFPRELAHKQPFNTAREIFEVLLELPEKIRVSVFQQVLTLARLFAERLAPGLTVKVYLVDYRREVIFEL</sequence>
<dbReference type="GO" id="GO:0032259">
    <property type="term" value="P:methylation"/>
    <property type="evidence" value="ECO:0007669"/>
    <property type="project" value="UniProtKB-KW"/>
</dbReference>
<keyword evidence="2 5" id="KW-0489">Methyltransferase</keyword>
<keyword evidence="7" id="KW-1185">Reference proteome</keyword>
<evidence type="ECO:0000256" key="5">
    <source>
        <dbReference type="HAMAP-Rule" id="MF_00787"/>
    </source>
</evidence>
<dbReference type="SUPFAM" id="SSF111342">
    <property type="entry name" value="CbiD-like"/>
    <property type="match status" value="1"/>
</dbReference>